<feature type="domain" description="Glycosyl transferase family 1" evidence="2">
    <location>
        <begin position="239"/>
        <end position="398"/>
    </location>
</feature>
<dbReference type="SUPFAM" id="SSF53756">
    <property type="entry name" value="UDP-Glycosyltransferase/glycogen phosphorylase"/>
    <property type="match status" value="1"/>
</dbReference>
<dbReference type="PANTHER" id="PTHR46401">
    <property type="entry name" value="GLYCOSYLTRANSFERASE WBBK-RELATED"/>
    <property type="match status" value="1"/>
</dbReference>
<evidence type="ECO:0000313" key="3">
    <source>
        <dbReference type="EMBL" id="MBB6429372.1"/>
    </source>
</evidence>
<protein>
    <submittedName>
        <fullName evidence="3">Glycosyltransferase involved in cell wall biosynthesis</fullName>
    </submittedName>
</protein>
<organism evidence="3 4">
    <name type="scientific">Algisphaera agarilytica</name>
    <dbReference type="NCBI Taxonomy" id="1385975"/>
    <lineage>
        <taxon>Bacteria</taxon>
        <taxon>Pseudomonadati</taxon>
        <taxon>Planctomycetota</taxon>
        <taxon>Phycisphaerae</taxon>
        <taxon>Phycisphaerales</taxon>
        <taxon>Phycisphaeraceae</taxon>
        <taxon>Algisphaera</taxon>
    </lineage>
</organism>
<evidence type="ECO:0000256" key="1">
    <source>
        <dbReference type="ARBA" id="ARBA00022679"/>
    </source>
</evidence>
<comment type="caution">
    <text evidence="3">The sequence shown here is derived from an EMBL/GenBank/DDBJ whole genome shotgun (WGS) entry which is preliminary data.</text>
</comment>
<dbReference type="Proteomes" id="UP000541810">
    <property type="component" value="Unassembled WGS sequence"/>
</dbReference>
<name>A0A7X0H4Y9_9BACT</name>
<sequence>MRNLVILVRADPIICGHSTEARNLAEAAHAAGFDRIHIVSYPIETLKTSGLPLKPLESVQSYSQGITVDRPEPVGDYKVLDGRLGYAISGHLMDLLNEFEGPTMVMDLYIVPHGMMVMNAIEAFDYFGSDQRVATVAEAVGSDITNVVNAALKSNEIGAAQLVLSSFLRHELPVAVSDYTRDLIFEAGRKVDEIVGTRYEEALRERVKISYPAIDTSQYLRVEQHPKRVAEALSERGLEKDGYIMFLSRLARAKGVDDLVHAYRASDAYGEKKLVICGNGPESERLHALTDADPNIVILHDVGDEEKGLLMHGCAMYCLPSKARPEFTETFGIAIAEKMLAGGLGPVVTTRTGGIPEATGDQCIYHEAGNVKDLTRALDEAFGMTTEQRHQLSADARQYAMQFDRAEVFRNLLRQLPVSAEKAVAVTA</sequence>
<accession>A0A7X0H4Y9</accession>
<gene>
    <name evidence="3" type="ORF">HNQ40_001178</name>
</gene>
<reference evidence="3 4" key="1">
    <citation type="submission" date="2020-08" db="EMBL/GenBank/DDBJ databases">
        <title>Genomic Encyclopedia of Type Strains, Phase IV (KMG-IV): sequencing the most valuable type-strain genomes for metagenomic binning, comparative biology and taxonomic classification.</title>
        <authorList>
            <person name="Goeker M."/>
        </authorList>
    </citation>
    <scope>NUCLEOTIDE SEQUENCE [LARGE SCALE GENOMIC DNA]</scope>
    <source>
        <strain evidence="3 4">DSM 103725</strain>
    </source>
</reference>
<keyword evidence="1 3" id="KW-0808">Transferase</keyword>
<dbReference type="PANTHER" id="PTHR46401:SF2">
    <property type="entry name" value="GLYCOSYLTRANSFERASE WBBK-RELATED"/>
    <property type="match status" value="1"/>
</dbReference>
<dbReference type="RefSeq" id="WP_184676954.1">
    <property type="nucleotide sequence ID" value="NZ_JACHGY010000001.1"/>
</dbReference>
<proteinExistence type="predicted"/>
<dbReference type="Gene3D" id="3.40.50.2000">
    <property type="entry name" value="Glycogen Phosphorylase B"/>
    <property type="match status" value="2"/>
</dbReference>
<keyword evidence="4" id="KW-1185">Reference proteome</keyword>
<dbReference type="AlphaFoldDB" id="A0A7X0H4Y9"/>
<dbReference type="GO" id="GO:0016757">
    <property type="term" value="F:glycosyltransferase activity"/>
    <property type="evidence" value="ECO:0007669"/>
    <property type="project" value="InterPro"/>
</dbReference>
<dbReference type="EMBL" id="JACHGY010000001">
    <property type="protein sequence ID" value="MBB6429372.1"/>
    <property type="molecule type" value="Genomic_DNA"/>
</dbReference>
<evidence type="ECO:0000259" key="2">
    <source>
        <dbReference type="Pfam" id="PF00534"/>
    </source>
</evidence>
<dbReference type="CDD" id="cd03801">
    <property type="entry name" value="GT4_PimA-like"/>
    <property type="match status" value="1"/>
</dbReference>
<dbReference type="Pfam" id="PF00534">
    <property type="entry name" value="Glycos_transf_1"/>
    <property type="match status" value="1"/>
</dbReference>
<dbReference type="InterPro" id="IPR001296">
    <property type="entry name" value="Glyco_trans_1"/>
</dbReference>
<evidence type="ECO:0000313" key="4">
    <source>
        <dbReference type="Proteomes" id="UP000541810"/>
    </source>
</evidence>